<dbReference type="UniPathway" id="UPA00060">
    <property type="reaction ID" value="UER00141"/>
</dbReference>
<dbReference type="EC" id="2.5.1.3" evidence="9"/>
<proteinExistence type="inferred from homology"/>
<evidence type="ECO:0000256" key="2">
    <source>
        <dbReference type="ARBA" id="ARBA00022679"/>
    </source>
</evidence>
<comment type="catalytic activity">
    <reaction evidence="6 9 10">
        <text>4-methyl-5-(2-phosphooxyethyl)-thiazole + 4-amino-2-methyl-5-(diphosphooxymethyl)pyrimidine + H(+) = thiamine phosphate + diphosphate</text>
        <dbReference type="Rhea" id="RHEA:22328"/>
        <dbReference type="ChEBI" id="CHEBI:15378"/>
        <dbReference type="ChEBI" id="CHEBI:33019"/>
        <dbReference type="ChEBI" id="CHEBI:37575"/>
        <dbReference type="ChEBI" id="CHEBI:57841"/>
        <dbReference type="ChEBI" id="CHEBI:58296"/>
        <dbReference type="EC" id="2.5.1.3"/>
    </reaction>
</comment>
<feature type="binding site" evidence="9">
    <location>
        <begin position="41"/>
        <end position="45"/>
    </location>
    <ligand>
        <name>4-amino-2-methyl-5-(diphosphooxymethyl)pyrimidine</name>
        <dbReference type="ChEBI" id="CHEBI:57841"/>
    </ligand>
</feature>
<dbReference type="Proteomes" id="UP000031829">
    <property type="component" value="Chromosome"/>
</dbReference>
<comment type="catalytic activity">
    <reaction evidence="8 9 10">
        <text>2-[(2R,5Z)-2-carboxy-4-methylthiazol-5(2H)-ylidene]ethyl phosphate + 4-amino-2-methyl-5-(diphosphooxymethyl)pyrimidine + 2 H(+) = thiamine phosphate + CO2 + diphosphate</text>
        <dbReference type="Rhea" id="RHEA:47844"/>
        <dbReference type="ChEBI" id="CHEBI:15378"/>
        <dbReference type="ChEBI" id="CHEBI:16526"/>
        <dbReference type="ChEBI" id="CHEBI:33019"/>
        <dbReference type="ChEBI" id="CHEBI:37575"/>
        <dbReference type="ChEBI" id="CHEBI:57841"/>
        <dbReference type="ChEBI" id="CHEBI:62899"/>
        <dbReference type="EC" id="2.5.1.3"/>
    </reaction>
</comment>
<comment type="catalytic activity">
    <reaction evidence="7 9 10">
        <text>2-(2-carboxy-4-methylthiazol-5-yl)ethyl phosphate + 4-amino-2-methyl-5-(diphosphooxymethyl)pyrimidine + 2 H(+) = thiamine phosphate + CO2 + diphosphate</text>
        <dbReference type="Rhea" id="RHEA:47848"/>
        <dbReference type="ChEBI" id="CHEBI:15378"/>
        <dbReference type="ChEBI" id="CHEBI:16526"/>
        <dbReference type="ChEBI" id="CHEBI:33019"/>
        <dbReference type="ChEBI" id="CHEBI:37575"/>
        <dbReference type="ChEBI" id="CHEBI:57841"/>
        <dbReference type="ChEBI" id="CHEBI:62890"/>
        <dbReference type="EC" id="2.5.1.3"/>
    </reaction>
</comment>
<name>A0A0B6AHV2_PRIM2</name>
<accession>A0A0B6AHV2</accession>
<dbReference type="GO" id="GO:0005737">
    <property type="term" value="C:cytoplasm"/>
    <property type="evidence" value="ECO:0007669"/>
    <property type="project" value="TreeGrafter"/>
</dbReference>
<keyword evidence="2 9" id="KW-0808">Transferase</keyword>
<dbReference type="EMBL" id="CP009920">
    <property type="protein sequence ID" value="AJI23111.1"/>
    <property type="molecule type" value="Genomic_DNA"/>
</dbReference>
<feature type="binding site" evidence="9">
    <location>
        <position position="114"/>
    </location>
    <ligand>
        <name>4-amino-2-methyl-5-(diphosphooxymethyl)pyrimidine</name>
        <dbReference type="ChEBI" id="CHEBI:57841"/>
    </ligand>
</feature>
<feature type="binding site" evidence="9">
    <location>
        <position position="76"/>
    </location>
    <ligand>
        <name>4-amino-2-methyl-5-(diphosphooxymethyl)pyrimidine</name>
        <dbReference type="ChEBI" id="CHEBI:57841"/>
    </ligand>
</feature>
<dbReference type="Gene3D" id="3.20.20.70">
    <property type="entry name" value="Aldolase class I"/>
    <property type="match status" value="1"/>
</dbReference>
<keyword evidence="5 9" id="KW-0784">Thiamine biosynthesis</keyword>
<dbReference type="Pfam" id="PF02581">
    <property type="entry name" value="TMP-TENI"/>
    <property type="match status" value="1"/>
</dbReference>
<evidence type="ECO:0000256" key="6">
    <source>
        <dbReference type="ARBA" id="ARBA00047334"/>
    </source>
</evidence>
<dbReference type="HAMAP" id="MF_00097">
    <property type="entry name" value="TMP_synthase"/>
    <property type="match status" value="1"/>
</dbReference>
<dbReference type="GO" id="GO:0009228">
    <property type="term" value="P:thiamine biosynthetic process"/>
    <property type="evidence" value="ECO:0007669"/>
    <property type="project" value="UniProtKB-KW"/>
</dbReference>
<evidence type="ECO:0000256" key="8">
    <source>
        <dbReference type="ARBA" id="ARBA00047883"/>
    </source>
</evidence>
<protein>
    <recommendedName>
        <fullName evidence="9">Thiamine-phosphate synthase</fullName>
        <shortName evidence="9">TP synthase</shortName>
        <shortName evidence="9">TPS</shortName>
        <ecNumber evidence="9">2.5.1.3</ecNumber>
    </recommendedName>
    <alternativeName>
        <fullName evidence="9">Thiamine-phosphate pyrophosphorylase</fullName>
        <shortName evidence="9">TMP pyrophosphorylase</shortName>
        <shortName evidence="9">TMP-PPase</shortName>
    </alternativeName>
</protein>
<dbReference type="PANTHER" id="PTHR20857">
    <property type="entry name" value="THIAMINE-PHOSPHATE PYROPHOSPHORYLASE"/>
    <property type="match status" value="1"/>
</dbReference>
<dbReference type="NCBIfam" id="TIGR00693">
    <property type="entry name" value="thiE"/>
    <property type="match status" value="1"/>
</dbReference>
<dbReference type="AlphaFoldDB" id="A0A0B6AHV2"/>
<dbReference type="GO" id="GO:0004789">
    <property type="term" value="F:thiamine-phosphate diphosphorylase activity"/>
    <property type="evidence" value="ECO:0007669"/>
    <property type="project" value="UniProtKB-UniRule"/>
</dbReference>
<dbReference type="InterPro" id="IPR013785">
    <property type="entry name" value="Aldolase_TIM"/>
</dbReference>
<dbReference type="InterPro" id="IPR036206">
    <property type="entry name" value="ThiamineP_synth_sf"/>
</dbReference>
<comment type="cofactor">
    <cofactor evidence="9">
        <name>Mg(2+)</name>
        <dbReference type="ChEBI" id="CHEBI:18420"/>
    </cofactor>
    <text evidence="9">Binds 1 Mg(2+) ion per subunit.</text>
</comment>
<feature type="domain" description="Thiamine phosphate synthase/TenI" evidence="12">
    <location>
        <begin position="12"/>
        <end position="195"/>
    </location>
</feature>
<feature type="binding site" evidence="9">
    <location>
        <position position="96"/>
    </location>
    <ligand>
        <name>Mg(2+)</name>
        <dbReference type="ChEBI" id="CHEBI:18420"/>
    </ligand>
</feature>
<evidence type="ECO:0000256" key="3">
    <source>
        <dbReference type="ARBA" id="ARBA00022723"/>
    </source>
</evidence>
<evidence type="ECO:0000259" key="12">
    <source>
        <dbReference type="Pfam" id="PF02581"/>
    </source>
</evidence>
<comment type="similarity">
    <text evidence="9 10">Belongs to the thiamine-phosphate synthase family.</text>
</comment>
<dbReference type="SUPFAM" id="SSF51391">
    <property type="entry name" value="Thiamin phosphate synthase"/>
    <property type="match status" value="1"/>
</dbReference>
<feature type="binding site" evidence="9">
    <location>
        <begin position="192"/>
        <end position="193"/>
    </location>
    <ligand>
        <name>2-[(2R,5Z)-2-carboxy-4-methylthiazol-5(2H)-ylidene]ethyl phosphate</name>
        <dbReference type="ChEBI" id="CHEBI:62899"/>
    </ligand>
</feature>
<evidence type="ECO:0000256" key="4">
    <source>
        <dbReference type="ARBA" id="ARBA00022842"/>
    </source>
</evidence>
<feature type="binding site" evidence="9">
    <location>
        <position position="143"/>
    </location>
    <ligand>
        <name>4-amino-2-methyl-5-(diphosphooxymethyl)pyrimidine</name>
        <dbReference type="ChEBI" id="CHEBI:57841"/>
    </ligand>
</feature>
<dbReference type="InterPro" id="IPR034291">
    <property type="entry name" value="TMP_synthase"/>
</dbReference>
<keyword evidence="4 9" id="KW-0460">Magnesium</keyword>
<evidence type="ECO:0000256" key="1">
    <source>
        <dbReference type="ARBA" id="ARBA00005165"/>
    </source>
</evidence>
<evidence type="ECO:0000256" key="11">
    <source>
        <dbReference type="RuleBase" id="RU004253"/>
    </source>
</evidence>
<dbReference type="KEGG" id="bmeg:BG04_4468"/>
<evidence type="ECO:0000256" key="7">
    <source>
        <dbReference type="ARBA" id="ARBA00047851"/>
    </source>
</evidence>
<dbReference type="PANTHER" id="PTHR20857:SF15">
    <property type="entry name" value="THIAMINE-PHOSPHATE SYNTHASE"/>
    <property type="match status" value="1"/>
</dbReference>
<evidence type="ECO:0000256" key="5">
    <source>
        <dbReference type="ARBA" id="ARBA00022977"/>
    </source>
</evidence>
<organism evidence="13 14">
    <name type="scientific">Priestia megaterium (strain ATCC 14581 / DSM 32 / CCUG 1817 / JCM 2506 / NBRC 15308 / NCIMB 9376 / NCTC 10342 / NRRL B-14308 / VKM B-512 / Ford 19)</name>
    <name type="common">Bacillus megaterium</name>
    <dbReference type="NCBI Taxonomy" id="1348623"/>
    <lineage>
        <taxon>Bacteria</taxon>
        <taxon>Bacillati</taxon>
        <taxon>Bacillota</taxon>
        <taxon>Bacilli</taxon>
        <taxon>Bacillales</taxon>
        <taxon>Bacillaceae</taxon>
        <taxon>Priestia</taxon>
    </lineage>
</organism>
<dbReference type="PATRIC" id="fig|592022.4.peg.2066"/>
<dbReference type="FunFam" id="3.20.20.70:FF:000096">
    <property type="entry name" value="Thiamine-phosphate synthase"/>
    <property type="match status" value="1"/>
</dbReference>
<evidence type="ECO:0000256" key="9">
    <source>
        <dbReference type="HAMAP-Rule" id="MF_00097"/>
    </source>
</evidence>
<sequence length="214" mass="23045">MTNEEIKKLLQVYFIMGSNNCTKDPKEVLKEAIEGGVTVFQFREKGEGALTGEAKYQLAKELQQICQQHSVPFVVNDDLDLAIRLQADGVHIGQEDEKAHIVREKIGKGIVGVSVHNVQELQQAIKDGADYVGMGPVFPTSTKKDAKAVQGTKLIEEVRNQNIDFPIVGIGGITPENAKQVVEAGADGVSIITAISLAASPKEKAAQLKEAVGK</sequence>
<evidence type="ECO:0000313" key="13">
    <source>
        <dbReference type="EMBL" id="AJI23111.1"/>
    </source>
</evidence>
<feature type="binding site" evidence="9">
    <location>
        <position position="172"/>
    </location>
    <ligand>
        <name>2-[(2R,5Z)-2-carboxy-4-methylthiazol-5(2H)-ylidene]ethyl phosphate</name>
        <dbReference type="ChEBI" id="CHEBI:62899"/>
    </ligand>
</feature>
<evidence type="ECO:0000256" key="10">
    <source>
        <dbReference type="RuleBase" id="RU003826"/>
    </source>
</evidence>
<comment type="pathway">
    <text evidence="1 9 11">Cofactor biosynthesis; thiamine diphosphate biosynthesis; thiamine phosphate from 4-amino-2-methyl-5-diphosphomethylpyrimidine and 4-methyl-5-(2-phosphoethyl)-thiazole: step 1/1.</text>
</comment>
<gene>
    <name evidence="9 13" type="primary">thiE</name>
    <name evidence="13" type="ORF">BG04_4468</name>
</gene>
<dbReference type="CDD" id="cd00564">
    <property type="entry name" value="TMP_TenI"/>
    <property type="match status" value="1"/>
</dbReference>
<keyword evidence="3 9" id="KW-0479">Metal-binding</keyword>
<reference evidence="13 14" key="1">
    <citation type="journal article" date="2015" name="Genome Announc.">
        <title>Complete genome sequences for 35 biothreat assay-relevant bacillus species.</title>
        <authorList>
            <person name="Johnson S.L."/>
            <person name="Daligault H.E."/>
            <person name="Davenport K.W."/>
            <person name="Jaissle J."/>
            <person name="Frey K.G."/>
            <person name="Ladner J.T."/>
            <person name="Broomall S.M."/>
            <person name="Bishop-Lilly K.A."/>
            <person name="Bruce D.C."/>
            <person name="Gibbons H.S."/>
            <person name="Coyne S.R."/>
            <person name="Lo C.C."/>
            <person name="Meincke L."/>
            <person name="Munk A.C."/>
            <person name="Koroleva G.I."/>
            <person name="Rosenzweig C.N."/>
            <person name="Palacios G.F."/>
            <person name="Redden C.L."/>
            <person name="Minogue T.D."/>
            <person name="Chain P.S."/>
        </authorList>
    </citation>
    <scope>NUCLEOTIDE SEQUENCE [LARGE SCALE GENOMIC DNA]</scope>
    <source>
        <strain evidence="14">ATCC 14581 / DSM 32 / JCM 2506 / NBRC 15308 / NCIMB 9376 / NCTC 10342 / NRRL B-14308 / VKM B-512</strain>
    </source>
</reference>
<feature type="binding site" evidence="9">
    <location>
        <position position="77"/>
    </location>
    <ligand>
        <name>Mg(2+)</name>
        <dbReference type="ChEBI" id="CHEBI:18420"/>
    </ligand>
</feature>
<feature type="binding site" evidence="9">
    <location>
        <begin position="140"/>
        <end position="142"/>
    </location>
    <ligand>
        <name>2-[(2R,5Z)-2-carboxy-4-methylthiazol-5(2H)-ylidene]ethyl phosphate</name>
        <dbReference type="ChEBI" id="CHEBI:62899"/>
    </ligand>
</feature>
<dbReference type="HOGENOM" id="CLU_018272_3_2_9"/>
<evidence type="ECO:0000313" key="14">
    <source>
        <dbReference type="Proteomes" id="UP000031829"/>
    </source>
</evidence>
<dbReference type="InterPro" id="IPR022998">
    <property type="entry name" value="ThiamineP_synth_TenI"/>
</dbReference>
<dbReference type="RefSeq" id="WP_013082984.1">
    <property type="nucleotide sequence ID" value="NZ_BCVB01000005.1"/>
</dbReference>
<comment type="function">
    <text evidence="9">Condenses 4-methyl-5-(beta-hydroxyethyl)thiazole monophosphate (THZ-P) and 2-methyl-4-amino-5-hydroxymethyl pyrimidine pyrophosphate (HMP-PP) to form thiamine monophosphate (TMP).</text>
</comment>
<dbReference type="GeneID" id="93642473"/>
<dbReference type="GO" id="GO:0000287">
    <property type="term" value="F:magnesium ion binding"/>
    <property type="evidence" value="ECO:0007669"/>
    <property type="project" value="UniProtKB-UniRule"/>
</dbReference>
<dbReference type="GO" id="GO:0009229">
    <property type="term" value="P:thiamine diphosphate biosynthetic process"/>
    <property type="evidence" value="ECO:0007669"/>
    <property type="project" value="UniProtKB-UniRule"/>
</dbReference>